<dbReference type="Pfam" id="PF02567">
    <property type="entry name" value="PhzC-PhzF"/>
    <property type="match status" value="1"/>
</dbReference>
<dbReference type="Proteomes" id="UP000028725">
    <property type="component" value="Unassembled WGS sequence"/>
</dbReference>
<keyword evidence="2" id="KW-0413">Isomerase</keyword>
<dbReference type="AlphaFoldDB" id="A0A085WUG9"/>
<comment type="similarity">
    <text evidence="1">Belongs to the PhzF family.</text>
</comment>
<dbReference type="RefSeq" id="WP_044183186.1">
    <property type="nucleotide sequence ID" value="NZ_JMCB01000002.1"/>
</dbReference>
<dbReference type="STRING" id="394096.DB31_3462"/>
<dbReference type="InterPro" id="IPR003719">
    <property type="entry name" value="Phenazine_PhzF-like"/>
</dbReference>
<evidence type="ECO:0000256" key="2">
    <source>
        <dbReference type="ARBA" id="ARBA00023235"/>
    </source>
</evidence>
<dbReference type="Gene3D" id="3.10.310.10">
    <property type="entry name" value="Diaminopimelate Epimerase, Chain A, domain 1"/>
    <property type="match status" value="2"/>
</dbReference>
<protein>
    <submittedName>
        <fullName evidence="4">Phenazine biosynthesis protein PhzF</fullName>
    </submittedName>
</protein>
<sequence>MRLSLFQVDAFTSRVFGGNPAAVVPLDAWLPDATLQAIALENNLSETAFFVKEGEGYRLRWFTPAQEVDLCGHATLASAYVLFHHLSRELQQVEFASRSGPLKVAREGDWLVMDFPARPPRAFTPPLELAQALGASPREVLASRDWVAVFDSEAQVRGLKPDLTRLAQLDTFAVTVTAPGDEVDFVSRFFAPRAGVPEDPVTGSAHCSLVPYWAKRLGKTRLTARQVSARGGELRCEERESRVHIAGQAALYLEGVITF</sequence>
<name>A0A085WUG9_9BACT</name>
<comment type="caution">
    <text evidence="4">The sequence shown here is derived from an EMBL/GenBank/DDBJ whole genome shotgun (WGS) entry which is preliminary data.</text>
</comment>
<dbReference type="PIRSF" id="PIRSF016184">
    <property type="entry name" value="PhzC_PhzF"/>
    <property type="match status" value="1"/>
</dbReference>
<gene>
    <name evidence="4" type="ORF">DB31_3462</name>
</gene>
<evidence type="ECO:0000313" key="5">
    <source>
        <dbReference type="Proteomes" id="UP000028725"/>
    </source>
</evidence>
<reference evidence="4 5" key="1">
    <citation type="submission" date="2014-04" db="EMBL/GenBank/DDBJ databases">
        <title>Genome assembly of Hyalangium minutum DSM 14724.</title>
        <authorList>
            <person name="Sharma G."/>
            <person name="Subramanian S."/>
        </authorList>
    </citation>
    <scope>NUCLEOTIDE SEQUENCE [LARGE SCALE GENOMIC DNA]</scope>
    <source>
        <strain evidence="4 5">DSM 14724</strain>
    </source>
</reference>
<dbReference type="GO" id="GO:0016853">
    <property type="term" value="F:isomerase activity"/>
    <property type="evidence" value="ECO:0007669"/>
    <property type="project" value="UniProtKB-KW"/>
</dbReference>
<proteinExistence type="inferred from homology"/>
<evidence type="ECO:0000256" key="3">
    <source>
        <dbReference type="PIRSR" id="PIRSR016184-1"/>
    </source>
</evidence>
<dbReference type="SUPFAM" id="SSF54506">
    <property type="entry name" value="Diaminopimelate epimerase-like"/>
    <property type="match status" value="1"/>
</dbReference>
<keyword evidence="5" id="KW-1185">Reference proteome</keyword>
<organism evidence="4 5">
    <name type="scientific">Hyalangium minutum</name>
    <dbReference type="NCBI Taxonomy" id="394096"/>
    <lineage>
        <taxon>Bacteria</taxon>
        <taxon>Pseudomonadati</taxon>
        <taxon>Myxococcota</taxon>
        <taxon>Myxococcia</taxon>
        <taxon>Myxococcales</taxon>
        <taxon>Cystobacterineae</taxon>
        <taxon>Archangiaceae</taxon>
        <taxon>Hyalangium</taxon>
    </lineage>
</organism>
<dbReference type="PATRIC" id="fig|394096.3.peg.1112"/>
<dbReference type="PANTHER" id="PTHR13774">
    <property type="entry name" value="PHENAZINE BIOSYNTHESIS PROTEIN"/>
    <property type="match status" value="1"/>
</dbReference>
<accession>A0A085WUG9</accession>
<dbReference type="GO" id="GO:0005737">
    <property type="term" value="C:cytoplasm"/>
    <property type="evidence" value="ECO:0007669"/>
    <property type="project" value="TreeGrafter"/>
</dbReference>
<dbReference type="PANTHER" id="PTHR13774:SF17">
    <property type="entry name" value="PHENAZINE BIOSYNTHESIS-LIKE DOMAIN-CONTAINING PROTEIN"/>
    <property type="match status" value="1"/>
</dbReference>
<dbReference type="NCBIfam" id="TIGR00654">
    <property type="entry name" value="PhzF_family"/>
    <property type="match status" value="1"/>
</dbReference>
<evidence type="ECO:0000313" key="4">
    <source>
        <dbReference type="EMBL" id="KFE71332.1"/>
    </source>
</evidence>
<dbReference type="OrthoDB" id="9788221at2"/>
<dbReference type="EMBL" id="JMCB01000002">
    <property type="protein sequence ID" value="KFE71332.1"/>
    <property type="molecule type" value="Genomic_DNA"/>
</dbReference>
<evidence type="ECO:0000256" key="1">
    <source>
        <dbReference type="ARBA" id="ARBA00008270"/>
    </source>
</evidence>
<feature type="active site" evidence="3">
    <location>
        <position position="46"/>
    </location>
</feature>